<evidence type="ECO:0000313" key="3">
    <source>
        <dbReference type="Proteomes" id="UP001303046"/>
    </source>
</evidence>
<gene>
    <name evidence="2" type="primary">Necator_chrII.g5753</name>
    <name evidence="2" type="ORF">RB195_017960</name>
</gene>
<reference evidence="2 3" key="1">
    <citation type="submission" date="2023-08" db="EMBL/GenBank/DDBJ databases">
        <title>A Necator americanus chromosomal reference genome.</title>
        <authorList>
            <person name="Ilik V."/>
            <person name="Petrzelkova K.J."/>
            <person name="Pardy F."/>
            <person name="Fuh T."/>
            <person name="Niatou-Singa F.S."/>
            <person name="Gouil Q."/>
            <person name="Baker L."/>
            <person name="Ritchie M.E."/>
            <person name="Jex A.R."/>
            <person name="Gazzola D."/>
            <person name="Li H."/>
            <person name="Toshio Fujiwara R."/>
            <person name="Zhan B."/>
            <person name="Aroian R.V."/>
            <person name="Pafco B."/>
            <person name="Schwarz E.M."/>
        </authorList>
    </citation>
    <scope>NUCLEOTIDE SEQUENCE [LARGE SCALE GENOMIC DNA]</scope>
    <source>
        <strain evidence="2 3">Aroian</strain>
        <tissue evidence="2">Whole animal</tissue>
    </source>
</reference>
<accession>A0ABR1C8K1</accession>
<feature type="region of interest" description="Disordered" evidence="1">
    <location>
        <begin position="53"/>
        <end position="85"/>
    </location>
</feature>
<organism evidence="2 3">
    <name type="scientific">Necator americanus</name>
    <name type="common">Human hookworm</name>
    <dbReference type="NCBI Taxonomy" id="51031"/>
    <lineage>
        <taxon>Eukaryota</taxon>
        <taxon>Metazoa</taxon>
        <taxon>Ecdysozoa</taxon>
        <taxon>Nematoda</taxon>
        <taxon>Chromadorea</taxon>
        <taxon>Rhabditida</taxon>
        <taxon>Rhabditina</taxon>
        <taxon>Rhabditomorpha</taxon>
        <taxon>Strongyloidea</taxon>
        <taxon>Ancylostomatidae</taxon>
        <taxon>Bunostominae</taxon>
        <taxon>Necator</taxon>
    </lineage>
</organism>
<name>A0ABR1C8K1_NECAM</name>
<keyword evidence="3" id="KW-1185">Reference proteome</keyword>
<sequence length="85" mass="9705">MDIVSASSSRRSNRVDSSVFKDGSPHRRWDKPRDDCLRVLEETFEEDIRGINMNRQPEELDKKLGLPGTQKFASAPLESTLDDAR</sequence>
<dbReference type="EMBL" id="JAVFWL010000002">
    <property type="protein sequence ID" value="KAK6734485.1"/>
    <property type="molecule type" value="Genomic_DNA"/>
</dbReference>
<feature type="compositionally biased region" description="Low complexity" evidence="1">
    <location>
        <begin position="1"/>
        <end position="18"/>
    </location>
</feature>
<evidence type="ECO:0000256" key="1">
    <source>
        <dbReference type="SAM" id="MobiDB-lite"/>
    </source>
</evidence>
<dbReference type="Proteomes" id="UP001303046">
    <property type="component" value="Unassembled WGS sequence"/>
</dbReference>
<feature type="region of interest" description="Disordered" evidence="1">
    <location>
        <begin position="1"/>
        <end position="28"/>
    </location>
</feature>
<comment type="caution">
    <text evidence="2">The sequence shown here is derived from an EMBL/GenBank/DDBJ whole genome shotgun (WGS) entry which is preliminary data.</text>
</comment>
<proteinExistence type="predicted"/>
<protein>
    <submittedName>
        <fullName evidence="2">Uncharacterized protein</fullName>
    </submittedName>
</protein>
<evidence type="ECO:0000313" key="2">
    <source>
        <dbReference type="EMBL" id="KAK6734485.1"/>
    </source>
</evidence>